<evidence type="ECO:0000313" key="1">
    <source>
        <dbReference type="EMBL" id="MPC70447.1"/>
    </source>
</evidence>
<protein>
    <submittedName>
        <fullName evidence="1">Uncharacterized protein</fullName>
    </submittedName>
</protein>
<dbReference type="AlphaFoldDB" id="A0A5B7HMK1"/>
<dbReference type="EMBL" id="VSRR010031151">
    <property type="protein sequence ID" value="MPC70447.1"/>
    <property type="molecule type" value="Genomic_DNA"/>
</dbReference>
<proteinExistence type="predicted"/>
<organism evidence="1 2">
    <name type="scientific">Portunus trituberculatus</name>
    <name type="common">Swimming crab</name>
    <name type="synonym">Neptunus trituberculatus</name>
    <dbReference type="NCBI Taxonomy" id="210409"/>
    <lineage>
        <taxon>Eukaryota</taxon>
        <taxon>Metazoa</taxon>
        <taxon>Ecdysozoa</taxon>
        <taxon>Arthropoda</taxon>
        <taxon>Crustacea</taxon>
        <taxon>Multicrustacea</taxon>
        <taxon>Malacostraca</taxon>
        <taxon>Eumalacostraca</taxon>
        <taxon>Eucarida</taxon>
        <taxon>Decapoda</taxon>
        <taxon>Pleocyemata</taxon>
        <taxon>Brachyura</taxon>
        <taxon>Eubrachyura</taxon>
        <taxon>Portunoidea</taxon>
        <taxon>Portunidae</taxon>
        <taxon>Portuninae</taxon>
        <taxon>Portunus</taxon>
    </lineage>
</organism>
<comment type="caution">
    <text evidence="1">The sequence shown here is derived from an EMBL/GenBank/DDBJ whole genome shotgun (WGS) entry which is preliminary data.</text>
</comment>
<gene>
    <name evidence="1" type="ORF">E2C01_064696</name>
</gene>
<evidence type="ECO:0000313" key="2">
    <source>
        <dbReference type="Proteomes" id="UP000324222"/>
    </source>
</evidence>
<accession>A0A5B7HMK1</accession>
<dbReference type="Proteomes" id="UP000324222">
    <property type="component" value="Unassembled WGS sequence"/>
</dbReference>
<keyword evidence="2" id="KW-1185">Reference proteome</keyword>
<name>A0A5B7HMK1_PORTR</name>
<sequence length="55" mass="6240">MRTNKQRTGDITLPKIWTQSPATHVKLRHTPAHQLCVIHSQHQPHHVASLGVECN</sequence>
<reference evidence="1 2" key="1">
    <citation type="submission" date="2019-05" db="EMBL/GenBank/DDBJ databases">
        <title>Another draft genome of Portunus trituberculatus and its Hox gene families provides insights of decapod evolution.</title>
        <authorList>
            <person name="Jeong J.-H."/>
            <person name="Song I."/>
            <person name="Kim S."/>
            <person name="Choi T."/>
            <person name="Kim D."/>
            <person name="Ryu S."/>
            <person name="Kim W."/>
        </authorList>
    </citation>
    <scope>NUCLEOTIDE SEQUENCE [LARGE SCALE GENOMIC DNA]</scope>
    <source>
        <tissue evidence="1">Muscle</tissue>
    </source>
</reference>